<dbReference type="EMBL" id="QRAP01000001">
    <property type="protein sequence ID" value="RDK97048.1"/>
    <property type="molecule type" value="Genomic_DNA"/>
</dbReference>
<keyword evidence="3" id="KW-1185">Reference proteome</keyword>
<evidence type="ECO:0000313" key="3">
    <source>
        <dbReference type="Proteomes" id="UP000254848"/>
    </source>
</evidence>
<sequence>MSYLPRNLAELGASVFCLVIITLFAYQYLNLLP</sequence>
<dbReference type="AlphaFoldDB" id="A0A370R3N4"/>
<keyword evidence="1" id="KW-0472">Membrane</keyword>
<keyword evidence="1" id="KW-1133">Transmembrane helix</keyword>
<name>A0A370R3N4_9GAMM</name>
<comment type="caution">
    <text evidence="2">The sequence shown here is derived from an EMBL/GenBank/DDBJ whole genome shotgun (WGS) entry which is preliminary data.</text>
</comment>
<protein>
    <submittedName>
        <fullName evidence="2">Uncharacterized protein</fullName>
    </submittedName>
</protein>
<dbReference type="Proteomes" id="UP000254848">
    <property type="component" value="Unassembled WGS sequence"/>
</dbReference>
<reference evidence="2 3" key="1">
    <citation type="submission" date="2018-07" db="EMBL/GenBank/DDBJ databases">
        <title>Genomic Encyclopedia of Type Strains, Phase IV (KMG-IV): sequencing the most valuable type-strain genomes for metagenomic binning, comparative biology and taxonomic classification.</title>
        <authorList>
            <person name="Goeker M."/>
        </authorList>
    </citation>
    <scope>NUCLEOTIDE SEQUENCE [LARGE SCALE GENOMIC DNA]</scope>
    <source>
        <strain evidence="2 3">DSM 103736</strain>
    </source>
</reference>
<gene>
    <name evidence="2" type="ORF">C8D90_101491</name>
</gene>
<accession>A0A370R3N4</accession>
<evidence type="ECO:0000313" key="2">
    <source>
        <dbReference type="EMBL" id="RDK97048.1"/>
    </source>
</evidence>
<feature type="transmembrane region" description="Helical" evidence="1">
    <location>
        <begin position="7"/>
        <end position="29"/>
    </location>
</feature>
<proteinExistence type="predicted"/>
<organism evidence="2 3">
    <name type="scientific">Enterobacillus tribolii</name>
    <dbReference type="NCBI Taxonomy" id="1487935"/>
    <lineage>
        <taxon>Bacteria</taxon>
        <taxon>Pseudomonadati</taxon>
        <taxon>Pseudomonadota</taxon>
        <taxon>Gammaproteobacteria</taxon>
        <taxon>Enterobacterales</taxon>
        <taxon>Hafniaceae</taxon>
        <taxon>Enterobacillus</taxon>
    </lineage>
</organism>
<keyword evidence="1" id="KW-0812">Transmembrane</keyword>
<evidence type="ECO:0000256" key="1">
    <source>
        <dbReference type="SAM" id="Phobius"/>
    </source>
</evidence>